<accession>A0A9P5MNM5</accession>
<gene>
    <name evidence="3" type="ORF">DFH94DRAFT_695243</name>
</gene>
<feature type="region of interest" description="Disordered" evidence="1">
    <location>
        <begin position="119"/>
        <end position="157"/>
    </location>
</feature>
<feature type="chain" id="PRO_5040417269" evidence="2">
    <location>
        <begin position="18"/>
        <end position="157"/>
    </location>
</feature>
<dbReference type="Proteomes" id="UP000759537">
    <property type="component" value="Unassembled WGS sequence"/>
</dbReference>
<protein>
    <submittedName>
        <fullName evidence="3">Uncharacterized protein</fullName>
    </submittedName>
</protein>
<feature type="compositionally biased region" description="Polar residues" evidence="1">
    <location>
        <begin position="129"/>
        <end position="141"/>
    </location>
</feature>
<keyword evidence="2" id="KW-0732">Signal</keyword>
<organism evidence="3 4">
    <name type="scientific">Russula ochroleuca</name>
    <dbReference type="NCBI Taxonomy" id="152965"/>
    <lineage>
        <taxon>Eukaryota</taxon>
        <taxon>Fungi</taxon>
        <taxon>Dikarya</taxon>
        <taxon>Basidiomycota</taxon>
        <taxon>Agaricomycotina</taxon>
        <taxon>Agaricomycetes</taxon>
        <taxon>Russulales</taxon>
        <taxon>Russulaceae</taxon>
        <taxon>Russula</taxon>
    </lineage>
</organism>
<dbReference type="AlphaFoldDB" id="A0A9P5MNM5"/>
<dbReference type="OrthoDB" id="2960209at2759"/>
<evidence type="ECO:0000256" key="1">
    <source>
        <dbReference type="SAM" id="MobiDB-lite"/>
    </source>
</evidence>
<evidence type="ECO:0000313" key="4">
    <source>
        <dbReference type="Proteomes" id="UP000759537"/>
    </source>
</evidence>
<name>A0A9P5MNM5_9AGAM</name>
<comment type="caution">
    <text evidence="3">The sequence shown here is derived from an EMBL/GenBank/DDBJ whole genome shotgun (WGS) entry which is preliminary data.</text>
</comment>
<feature type="compositionally biased region" description="Pro residues" evidence="1">
    <location>
        <begin position="142"/>
        <end position="157"/>
    </location>
</feature>
<keyword evidence="4" id="KW-1185">Reference proteome</keyword>
<dbReference type="EMBL" id="WHVB01000016">
    <property type="protein sequence ID" value="KAF8475222.1"/>
    <property type="molecule type" value="Genomic_DNA"/>
</dbReference>
<proteinExistence type="predicted"/>
<feature type="compositionally biased region" description="Basic and acidic residues" evidence="1">
    <location>
        <begin position="119"/>
        <end position="128"/>
    </location>
</feature>
<evidence type="ECO:0000256" key="2">
    <source>
        <dbReference type="SAM" id="SignalP"/>
    </source>
</evidence>
<sequence length="157" mass="17631">MLCGLSRLIWFVIGSLATYAWIRHHRDHCPPRVDHLTTASSGRIRPSGARRTKAKVPPPLVHHLHQLPASIVILLESLGIPRAEHERLRQIGRSAEETISSMSEATIDGMMGALQRLKDRLAERRDQQMQETGSQQANPTPVTSPSPEQPPQPRHWV</sequence>
<evidence type="ECO:0000313" key="3">
    <source>
        <dbReference type="EMBL" id="KAF8475222.1"/>
    </source>
</evidence>
<reference evidence="3" key="1">
    <citation type="submission" date="2019-10" db="EMBL/GenBank/DDBJ databases">
        <authorList>
            <consortium name="DOE Joint Genome Institute"/>
            <person name="Kuo A."/>
            <person name="Miyauchi S."/>
            <person name="Kiss E."/>
            <person name="Drula E."/>
            <person name="Kohler A."/>
            <person name="Sanchez-Garcia M."/>
            <person name="Andreopoulos B."/>
            <person name="Barry K.W."/>
            <person name="Bonito G."/>
            <person name="Buee M."/>
            <person name="Carver A."/>
            <person name="Chen C."/>
            <person name="Cichocki N."/>
            <person name="Clum A."/>
            <person name="Culley D."/>
            <person name="Crous P.W."/>
            <person name="Fauchery L."/>
            <person name="Girlanda M."/>
            <person name="Hayes R."/>
            <person name="Keri Z."/>
            <person name="LaButti K."/>
            <person name="Lipzen A."/>
            <person name="Lombard V."/>
            <person name="Magnuson J."/>
            <person name="Maillard F."/>
            <person name="Morin E."/>
            <person name="Murat C."/>
            <person name="Nolan M."/>
            <person name="Ohm R."/>
            <person name="Pangilinan J."/>
            <person name="Pereira M."/>
            <person name="Perotto S."/>
            <person name="Peter M."/>
            <person name="Riley R."/>
            <person name="Sitrit Y."/>
            <person name="Stielow B."/>
            <person name="Szollosi G."/>
            <person name="Zifcakova L."/>
            <person name="Stursova M."/>
            <person name="Spatafora J.W."/>
            <person name="Tedersoo L."/>
            <person name="Vaario L.-M."/>
            <person name="Yamada A."/>
            <person name="Yan M."/>
            <person name="Wang P."/>
            <person name="Xu J."/>
            <person name="Bruns T."/>
            <person name="Baldrian P."/>
            <person name="Vilgalys R."/>
            <person name="Henrissat B."/>
            <person name="Grigoriev I.V."/>
            <person name="Hibbett D."/>
            <person name="Nagy L.G."/>
            <person name="Martin F.M."/>
        </authorList>
    </citation>
    <scope>NUCLEOTIDE SEQUENCE</scope>
    <source>
        <strain evidence="3">Prilba</strain>
    </source>
</reference>
<reference evidence="3" key="2">
    <citation type="journal article" date="2020" name="Nat. Commun.">
        <title>Large-scale genome sequencing of mycorrhizal fungi provides insights into the early evolution of symbiotic traits.</title>
        <authorList>
            <person name="Miyauchi S."/>
            <person name="Kiss E."/>
            <person name="Kuo A."/>
            <person name="Drula E."/>
            <person name="Kohler A."/>
            <person name="Sanchez-Garcia M."/>
            <person name="Morin E."/>
            <person name="Andreopoulos B."/>
            <person name="Barry K.W."/>
            <person name="Bonito G."/>
            <person name="Buee M."/>
            <person name="Carver A."/>
            <person name="Chen C."/>
            <person name="Cichocki N."/>
            <person name="Clum A."/>
            <person name="Culley D."/>
            <person name="Crous P.W."/>
            <person name="Fauchery L."/>
            <person name="Girlanda M."/>
            <person name="Hayes R.D."/>
            <person name="Keri Z."/>
            <person name="LaButti K."/>
            <person name="Lipzen A."/>
            <person name="Lombard V."/>
            <person name="Magnuson J."/>
            <person name="Maillard F."/>
            <person name="Murat C."/>
            <person name="Nolan M."/>
            <person name="Ohm R.A."/>
            <person name="Pangilinan J."/>
            <person name="Pereira M.F."/>
            <person name="Perotto S."/>
            <person name="Peter M."/>
            <person name="Pfister S."/>
            <person name="Riley R."/>
            <person name="Sitrit Y."/>
            <person name="Stielow J.B."/>
            <person name="Szollosi G."/>
            <person name="Zifcakova L."/>
            <person name="Stursova M."/>
            <person name="Spatafora J.W."/>
            <person name="Tedersoo L."/>
            <person name="Vaario L.M."/>
            <person name="Yamada A."/>
            <person name="Yan M."/>
            <person name="Wang P."/>
            <person name="Xu J."/>
            <person name="Bruns T."/>
            <person name="Baldrian P."/>
            <person name="Vilgalys R."/>
            <person name="Dunand C."/>
            <person name="Henrissat B."/>
            <person name="Grigoriev I.V."/>
            <person name="Hibbett D."/>
            <person name="Nagy L.G."/>
            <person name="Martin F.M."/>
        </authorList>
    </citation>
    <scope>NUCLEOTIDE SEQUENCE</scope>
    <source>
        <strain evidence="3">Prilba</strain>
    </source>
</reference>
<feature type="signal peptide" evidence="2">
    <location>
        <begin position="1"/>
        <end position="17"/>
    </location>
</feature>